<dbReference type="Pfam" id="PF13860">
    <property type="entry name" value="FlgD_ig"/>
    <property type="match status" value="1"/>
</dbReference>
<dbReference type="SUPFAM" id="SSF50998">
    <property type="entry name" value="Quinoprotein alcohol dehydrogenase-like"/>
    <property type="match status" value="1"/>
</dbReference>
<name>A0A538TXP0_UNCEI</name>
<dbReference type="PANTHER" id="PTHR35580:SF1">
    <property type="entry name" value="PHYTASE-LIKE DOMAIN-CONTAINING PROTEIN"/>
    <property type="match status" value="1"/>
</dbReference>
<feature type="domain" description="FlgD/Vpr Ig-like" evidence="1">
    <location>
        <begin position="761"/>
        <end position="826"/>
    </location>
</feature>
<dbReference type="PANTHER" id="PTHR35580">
    <property type="entry name" value="CELL SURFACE GLYCOPROTEIN (S-LAYER PROTEIN)-LIKE PROTEIN"/>
    <property type="match status" value="1"/>
</dbReference>
<dbReference type="InterPro" id="IPR052918">
    <property type="entry name" value="Motility_Chemotaxis_Reg"/>
</dbReference>
<evidence type="ECO:0000313" key="3">
    <source>
        <dbReference type="EMBL" id="TMQ68393.1"/>
    </source>
</evidence>
<dbReference type="Proteomes" id="UP000316609">
    <property type="component" value="Unassembled WGS sequence"/>
</dbReference>
<feature type="domain" description="DUF7948" evidence="2">
    <location>
        <begin position="78"/>
        <end position="272"/>
    </location>
</feature>
<dbReference type="Pfam" id="PF25778">
    <property type="entry name" value="DUF7948"/>
    <property type="match status" value="1"/>
</dbReference>
<proteinExistence type="predicted"/>
<dbReference type="InterPro" id="IPR010620">
    <property type="entry name" value="SBBP_repeat"/>
</dbReference>
<protein>
    <submittedName>
        <fullName evidence="3">Uncharacterized protein</fullName>
    </submittedName>
</protein>
<dbReference type="EMBL" id="VBOY01000010">
    <property type="protein sequence ID" value="TMQ68393.1"/>
    <property type="molecule type" value="Genomic_DNA"/>
</dbReference>
<gene>
    <name evidence="3" type="ORF">E6K78_01215</name>
</gene>
<dbReference type="InterPro" id="IPR057708">
    <property type="entry name" value="DUF7948"/>
</dbReference>
<comment type="caution">
    <text evidence="3">The sequence shown here is derived from an EMBL/GenBank/DDBJ whole genome shotgun (WGS) entry which is preliminary data.</text>
</comment>
<sequence>MYSRWGRSTAGARFAVGLVARASRFAGRACTPRRIEVLMSRIRMGLLFAMPLVVLARSSGAVGSVPTITGSPLEVQSFLSNRGQVHGPARFYAVGHGSAVFFEPTSVLLRTGNSLGAVLRVDFPAAPARPRLQALEPEASRVNVFVGNDETRWSSGAQAYREVRYSGVAPGADLVYRVQAGHLEYDLVLAPGADLSHAVLRYRGARSLSIGRDGRLAIQTAAGTIAEAAPVLYQERSDGRVSVAGGYRIVSRQEIGFWAAAYDRSRPLVVDPGMMWSTFLGGTGADCQVAVTTNSSGESFLVGYASSADYPTTAGAYQGTKHADDDVIVTKLRSDGSMVWSTYLGGSAWDAGRAVAVDGNGNVYITGETLSNDFPVTTGAFRTQIGMSGTYDAFVTKLGPDGDMLAYSTYLGGLSDDKGTAIAVNSAGQATVGGSTGSTDFPTTSGVVKFSRTPGLLDGSDGFVTKLNATGTGLVYSTYLGSNSGTEQVRALVLDGNDEPTITGPTASPDFPTTSNALSRTLKGVKDAFVTRLNSTGSTYIFSTMLGGGGVDDGYGVGVDGNGNTYAVGATTSTDFPVSSGAFQTTWGGGSNVYDGYIVEISPSGGLVYGSYLGGSGSDVAYGASVRSDGTVCVTGVCTSTNFPVTSGAVSSSFAGGPADGFVSAVAPGGSRLLYSSYIGSSGNDQALGIALSSNGTAIVVGYTDGANFPISSSAYDRTQSGGYDAFVTEIDTGMGTMTAVGAPPSQLEFLGPSPNPFESRTAGSVTLTRAARLTIQILDLQGRLVRRLADEVREAGLQAWTWDGQDEFGRAVPAGTYLLDVVDASGHWVKRLIRLR</sequence>
<organism evidence="3 4">
    <name type="scientific">Eiseniibacteriota bacterium</name>
    <dbReference type="NCBI Taxonomy" id="2212470"/>
    <lineage>
        <taxon>Bacteria</taxon>
        <taxon>Candidatus Eiseniibacteriota</taxon>
    </lineage>
</organism>
<dbReference type="Pfam" id="PF06739">
    <property type="entry name" value="SBBP"/>
    <property type="match status" value="2"/>
</dbReference>
<evidence type="ECO:0000259" key="1">
    <source>
        <dbReference type="Pfam" id="PF13860"/>
    </source>
</evidence>
<accession>A0A538TXP0</accession>
<dbReference type="InterPro" id="IPR011047">
    <property type="entry name" value="Quinoprotein_ADH-like_sf"/>
</dbReference>
<dbReference type="InterPro" id="IPR025965">
    <property type="entry name" value="FlgD/Vpr_Ig-like"/>
</dbReference>
<reference evidence="3 4" key="1">
    <citation type="journal article" date="2019" name="Nat. Microbiol.">
        <title>Mediterranean grassland soil C-N compound turnover is dependent on rainfall and depth, and is mediated by genomically divergent microorganisms.</title>
        <authorList>
            <person name="Diamond S."/>
            <person name="Andeer P.F."/>
            <person name="Li Z."/>
            <person name="Crits-Christoph A."/>
            <person name="Burstein D."/>
            <person name="Anantharaman K."/>
            <person name="Lane K.R."/>
            <person name="Thomas B.C."/>
            <person name="Pan C."/>
            <person name="Northen T.R."/>
            <person name="Banfield J.F."/>
        </authorList>
    </citation>
    <scope>NUCLEOTIDE SEQUENCE [LARGE SCALE GENOMIC DNA]</scope>
    <source>
        <strain evidence="3">WS_8</strain>
    </source>
</reference>
<evidence type="ECO:0000259" key="2">
    <source>
        <dbReference type="Pfam" id="PF25778"/>
    </source>
</evidence>
<dbReference type="Gene3D" id="2.60.40.4070">
    <property type="match status" value="1"/>
</dbReference>
<dbReference type="AlphaFoldDB" id="A0A538TXP0"/>
<evidence type="ECO:0000313" key="4">
    <source>
        <dbReference type="Proteomes" id="UP000316609"/>
    </source>
</evidence>